<sequence length="79" mass="9263">MSKANTYIQRAADFLRTIDNDSDTQADLRKKQELRWHDLQVLRRYEAYRRGSGSIEDCPPPKVVTASIERAIRELKSHF</sequence>
<comment type="caution">
    <text evidence="1">The sequence shown here is derived from an EMBL/GenBank/DDBJ whole genome shotgun (WGS) entry which is preliminary data.</text>
</comment>
<dbReference type="RefSeq" id="WP_036868499.1">
    <property type="nucleotide sequence ID" value="NZ_JRNJ01000022.1"/>
</dbReference>
<dbReference type="Proteomes" id="UP000029533">
    <property type="component" value="Unassembled WGS sequence"/>
</dbReference>
<dbReference type="EMBL" id="JRNJ01000022">
    <property type="protein sequence ID" value="KGF29940.1"/>
    <property type="molecule type" value="Genomic_DNA"/>
</dbReference>
<organism evidence="1 2">
    <name type="scientific">Prevotella histicola JCM 15637 = DNF00424</name>
    <dbReference type="NCBI Taxonomy" id="1236504"/>
    <lineage>
        <taxon>Bacteria</taxon>
        <taxon>Pseudomonadati</taxon>
        <taxon>Bacteroidota</taxon>
        <taxon>Bacteroidia</taxon>
        <taxon>Bacteroidales</taxon>
        <taxon>Prevotellaceae</taxon>
        <taxon>Prevotella</taxon>
    </lineage>
</organism>
<proteinExistence type="predicted"/>
<accession>A0AAW3FH93</accession>
<evidence type="ECO:0000313" key="1">
    <source>
        <dbReference type="EMBL" id="KGF29940.1"/>
    </source>
</evidence>
<evidence type="ECO:0000313" key="2">
    <source>
        <dbReference type="Proteomes" id="UP000029533"/>
    </source>
</evidence>
<reference evidence="1 2" key="1">
    <citation type="submission" date="2014-07" db="EMBL/GenBank/DDBJ databases">
        <authorList>
            <person name="McCorrison J."/>
            <person name="Sanka R."/>
            <person name="Torralba M."/>
            <person name="Gillis M."/>
            <person name="Haft D.H."/>
            <person name="Methe B."/>
            <person name="Sutton G."/>
            <person name="Nelson K.E."/>
        </authorList>
    </citation>
    <scope>NUCLEOTIDE SEQUENCE [LARGE SCALE GENOMIC DNA]</scope>
    <source>
        <strain evidence="1 2">DNF00424</strain>
    </source>
</reference>
<gene>
    <name evidence="1" type="ORF">HMPREF2132_01830</name>
</gene>
<name>A0AAW3FH93_9BACT</name>
<dbReference type="AlphaFoldDB" id="A0AAW3FH93"/>
<protein>
    <submittedName>
        <fullName evidence="1">Uncharacterized protein</fullName>
    </submittedName>
</protein>